<dbReference type="SUPFAM" id="SSF50729">
    <property type="entry name" value="PH domain-like"/>
    <property type="match status" value="1"/>
</dbReference>
<keyword evidence="3" id="KW-0268">Exocytosis</keyword>
<dbReference type="Pfam" id="PF25341">
    <property type="entry name" value="C2_CAPS"/>
    <property type="match status" value="1"/>
</dbReference>
<dbReference type="PROSITE" id="PS51258">
    <property type="entry name" value="MHD1"/>
    <property type="match status" value="1"/>
</dbReference>
<evidence type="ECO:0000256" key="5">
    <source>
        <dbReference type="ARBA" id="ARBA00022837"/>
    </source>
</evidence>
<dbReference type="InterPro" id="IPR057457">
    <property type="entry name" value="CAPS_C2"/>
</dbReference>
<dbReference type="SMART" id="SM00233">
    <property type="entry name" value="PH"/>
    <property type="match status" value="1"/>
</dbReference>
<evidence type="ECO:0000259" key="13">
    <source>
        <dbReference type="PROSITE" id="PS50003"/>
    </source>
</evidence>
<dbReference type="GO" id="GO:0098978">
    <property type="term" value="C:glutamatergic synapse"/>
    <property type="evidence" value="ECO:0007669"/>
    <property type="project" value="TreeGrafter"/>
</dbReference>
<feature type="compositionally biased region" description="Low complexity" evidence="12">
    <location>
        <begin position="24"/>
        <end position="38"/>
    </location>
</feature>
<accession>A0A8C2Q7V7</accession>
<dbReference type="GO" id="GO:0016079">
    <property type="term" value="P:synaptic vesicle exocytosis"/>
    <property type="evidence" value="ECO:0007669"/>
    <property type="project" value="InterPro"/>
</dbReference>
<evidence type="ECO:0000256" key="4">
    <source>
        <dbReference type="ARBA" id="ARBA00022723"/>
    </source>
</evidence>
<evidence type="ECO:0000313" key="17">
    <source>
        <dbReference type="Proteomes" id="UP000694701"/>
    </source>
</evidence>
<dbReference type="GO" id="GO:0045921">
    <property type="term" value="P:positive regulation of exocytosis"/>
    <property type="evidence" value="ECO:0007669"/>
    <property type="project" value="TreeGrafter"/>
</dbReference>
<reference evidence="16" key="1">
    <citation type="submission" date="2025-08" db="UniProtKB">
        <authorList>
            <consortium name="Ensembl"/>
        </authorList>
    </citation>
    <scope>IDENTIFICATION</scope>
</reference>
<feature type="domain" description="C2" evidence="14">
    <location>
        <begin position="318"/>
        <end position="436"/>
    </location>
</feature>
<keyword evidence="4" id="KW-0479">Metal-binding</keyword>
<dbReference type="SMART" id="SM01145">
    <property type="entry name" value="DUF1041"/>
    <property type="match status" value="1"/>
</dbReference>
<dbReference type="Pfam" id="PF00169">
    <property type="entry name" value="PH"/>
    <property type="match status" value="1"/>
</dbReference>
<evidence type="ECO:0000313" key="16">
    <source>
        <dbReference type="Ensembl" id="ENSCCRP00020112062.1"/>
    </source>
</evidence>
<dbReference type="Gene3D" id="2.30.29.30">
    <property type="entry name" value="Pleckstrin-homology domain (PH domain)/Phosphotyrosine-binding domain (PTB)"/>
    <property type="match status" value="1"/>
</dbReference>
<dbReference type="PANTHER" id="PTHR12166">
    <property type="entry name" value="CALCIUM-DEPENDENT SECRETION ACTIVATOR"/>
    <property type="match status" value="1"/>
</dbReference>
<dbReference type="InterPro" id="IPR011993">
    <property type="entry name" value="PH-like_dom_sf"/>
</dbReference>
<keyword evidence="8" id="KW-0446">Lipid-binding</keyword>
<evidence type="ECO:0000256" key="8">
    <source>
        <dbReference type="ARBA" id="ARBA00023121"/>
    </source>
</evidence>
<proteinExistence type="predicted"/>
<keyword evidence="6" id="KW-0653">Protein transport</keyword>
<evidence type="ECO:0000256" key="2">
    <source>
        <dbReference type="ARBA" id="ARBA00022448"/>
    </source>
</evidence>
<dbReference type="GO" id="GO:1990504">
    <property type="term" value="P:dense core granule exocytosis"/>
    <property type="evidence" value="ECO:0007669"/>
    <property type="project" value="InterPro"/>
</dbReference>
<dbReference type="InterPro" id="IPR033227">
    <property type="entry name" value="CAPS"/>
</dbReference>
<dbReference type="FunFam" id="2.30.29.30:FF:000007">
    <property type="entry name" value="Calcium-dependent secretion activator 2 isoform B"/>
    <property type="match status" value="1"/>
</dbReference>
<feature type="domain" description="MHD1" evidence="15">
    <location>
        <begin position="853"/>
        <end position="1034"/>
    </location>
</feature>
<dbReference type="InterPro" id="IPR014770">
    <property type="entry name" value="Munc13_1"/>
</dbReference>
<evidence type="ECO:0000259" key="15">
    <source>
        <dbReference type="PROSITE" id="PS51258"/>
    </source>
</evidence>
<organism evidence="16 17">
    <name type="scientific">Cyprinus carpio</name>
    <name type="common">Common carp</name>
    <dbReference type="NCBI Taxonomy" id="7962"/>
    <lineage>
        <taxon>Eukaryota</taxon>
        <taxon>Metazoa</taxon>
        <taxon>Chordata</taxon>
        <taxon>Craniata</taxon>
        <taxon>Vertebrata</taxon>
        <taxon>Euteleostomi</taxon>
        <taxon>Actinopterygii</taxon>
        <taxon>Neopterygii</taxon>
        <taxon>Teleostei</taxon>
        <taxon>Ostariophysi</taxon>
        <taxon>Cypriniformes</taxon>
        <taxon>Cyprinidae</taxon>
        <taxon>Cyprininae</taxon>
        <taxon>Cyprinus</taxon>
    </lineage>
</organism>
<feature type="domain" description="PH" evidence="13">
    <location>
        <begin position="459"/>
        <end position="562"/>
    </location>
</feature>
<evidence type="ECO:0000259" key="14">
    <source>
        <dbReference type="PROSITE" id="PS50004"/>
    </source>
</evidence>
<feature type="region of interest" description="Disordered" evidence="12">
    <location>
        <begin position="1"/>
        <end position="51"/>
    </location>
</feature>
<dbReference type="InterPro" id="IPR000008">
    <property type="entry name" value="C2_dom"/>
</dbReference>
<dbReference type="InterPro" id="IPR001849">
    <property type="entry name" value="PH_domain"/>
</dbReference>
<dbReference type="GO" id="GO:0015031">
    <property type="term" value="P:protein transport"/>
    <property type="evidence" value="ECO:0007669"/>
    <property type="project" value="UniProtKB-KW"/>
</dbReference>
<dbReference type="Proteomes" id="UP000694701">
    <property type="component" value="Unplaced"/>
</dbReference>
<dbReference type="PROSITE" id="PS50003">
    <property type="entry name" value="PH_DOMAIN"/>
    <property type="match status" value="1"/>
</dbReference>
<protein>
    <submittedName>
        <fullName evidence="16">Ca2+-dependent activator protein for secretion b</fullName>
    </submittedName>
</protein>
<keyword evidence="9" id="KW-0472">Membrane</keyword>
<keyword evidence="5" id="KW-0106">Calcium</keyword>
<dbReference type="Pfam" id="PF06292">
    <property type="entry name" value="MUN"/>
    <property type="match status" value="2"/>
</dbReference>
<name>A0A8C2Q7V7_CYPCA</name>
<evidence type="ECO:0000256" key="1">
    <source>
        <dbReference type="ARBA" id="ARBA00004156"/>
    </source>
</evidence>
<sequence>MLDPSSSEEESDGIVEEESREVMAPHARPSSPSPSAASEQEKEDVEKLQREEEERKKKLQLYVFVMRCIAYPFNAKQPTDMARRQLKITKQQLQTTKDRFESFLKGDTQIVADEAFINAVQSYFEVFLKSDRVAKMVQTGGLSALDCREVFKRHIEKRVRSLPEIDGLSKETVLSSWMAKFDTIYRGDEDPRKAQQRMTASAASELILSKDQLYEMFQLILGIKKFEHQLLYQACQLDNLDEQAAQIRRELDGRLQMADQIAGKFPKFVSKEMEAMYIEELKSSVNQLMANLESMPVSKGGEFKLQKLKRGHNTSIIDMGQEDENQLSKSDVVLSFTLEVVIMEVQGLKSLAPNRIVYCTMEVEGGEKLQTDQAEASKPTWGTQGDFTTTHPLPAVKVKLFTESTGVLALEDKELGRVVLHPTPNSPKQAELHKMTVTKACPDQDLKIKLAVRMDKPQNMKACGYLWAVGKNVWKRWKKRFFVLVQVSQYTFAVCSYREKKSEPQELLQLDGYTVDYTDPQPGLDGGRAFFNAVKEGDTVIFASDDEQDRILWVQAMYRATGQSHKPVPPTQVQKLNSKGGAAAQMDAPISQFYADRAQKHGMDEFISANPCSFDHASLFEIVQRLTLDHRLNDNFACLGWFSPGQVFVLDEYCARNGVRGCHRHLCYLGDLLERADAGHMIDPTLLHYSFAFCASHVHGNRPDGLGTVTVEEKERFEEIKERLRVLLENQITNFRYCFPFGRPEGALKATLSLLERVLMKDIVTPVPQEEVKAVIRKCLEQAAQINYQRITEYAREEANLATPAKKLEHVIRLAELVIEVLHQNQDHHAEAFAWWSDLMVEHAENFLSLYGVEMDAALEIQSPESWDSFPLFQLLNDFLRTDYHLCNGKFHKHLQDLYAPLVVRYVDLMESSIAQSIHRGFERESWEPVNNLPNVNLPNVNLQIPKVPNLPVPVAGLSVNLPQMPSFSTPSWMAAIYDSDNGSGTSEDLFWKLDALQTFIRDLHWPEEEFAKHLDNRMKLMSSDMIETSVKRTRAAFESKLAKSSRSTDFRIQLSLCTMFNVMVDAKDQSAKLCAMEMGQEKQYHSQIDDLIEESVKDMISLLVAKFVAILESLLAKISRYDEGTLFSSFLSFTVKAASKYVDVPKPGMDVADGYVTFVRHSQDILRDKVNEEVYIERLFDQWYTATMNLLATWLTERMDQQLHVYQLKILIRIVKKKYRDFRLQGVLDSTLNSKAYDTVRNRLILEEATASVREGGMQGISMKDSDEEDEEDD</sequence>
<evidence type="ECO:0000256" key="3">
    <source>
        <dbReference type="ARBA" id="ARBA00022483"/>
    </source>
</evidence>
<keyword evidence="10" id="KW-0968">Cytoplasmic vesicle</keyword>
<keyword evidence="2" id="KW-0813">Transport</keyword>
<evidence type="ECO:0000256" key="6">
    <source>
        <dbReference type="ARBA" id="ARBA00022927"/>
    </source>
</evidence>
<feature type="compositionally biased region" description="Acidic residues" evidence="12">
    <location>
        <begin position="1"/>
        <end position="19"/>
    </location>
</feature>
<keyword evidence="7" id="KW-0770">Synapse</keyword>
<evidence type="ECO:0000256" key="10">
    <source>
        <dbReference type="ARBA" id="ARBA00023329"/>
    </source>
</evidence>
<dbReference type="AlphaFoldDB" id="A0A8C2Q7V7"/>
<dbReference type="GO" id="GO:0030659">
    <property type="term" value="C:cytoplasmic vesicle membrane"/>
    <property type="evidence" value="ECO:0007669"/>
    <property type="project" value="UniProtKB-SubCell"/>
</dbReference>
<dbReference type="InterPro" id="IPR010439">
    <property type="entry name" value="MUN_dom"/>
</dbReference>
<comment type="subcellular location">
    <subcellularLocation>
        <location evidence="1">Cytoplasmic vesicle membrane</location>
    </subcellularLocation>
    <subcellularLocation>
        <location evidence="11">Synapse</location>
    </subcellularLocation>
</comment>
<dbReference type="GO" id="GO:0046872">
    <property type="term" value="F:metal ion binding"/>
    <property type="evidence" value="ECO:0007669"/>
    <property type="project" value="UniProtKB-KW"/>
</dbReference>
<dbReference type="GO" id="GO:0008289">
    <property type="term" value="F:lipid binding"/>
    <property type="evidence" value="ECO:0007669"/>
    <property type="project" value="UniProtKB-KW"/>
</dbReference>
<dbReference type="PANTHER" id="PTHR12166:SF6">
    <property type="entry name" value="CALCIUM-DEPENDENT SECRETION ACTIVATOR 1"/>
    <property type="match status" value="1"/>
</dbReference>
<dbReference type="GO" id="GO:0098793">
    <property type="term" value="C:presynapse"/>
    <property type="evidence" value="ECO:0007669"/>
    <property type="project" value="GOC"/>
</dbReference>
<evidence type="ECO:0000256" key="9">
    <source>
        <dbReference type="ARBA" id="ARBA00023136"/>
    </source>
</evidence>
<dbReference type="CDD" id="cd01234">
    <property type="entry name" value="PH_CADPS"/>
    <property type="match status" value="1"/>
</dbReference>
<dbReference type="PROSITE" id="PS50004">
    <property type="entry name" value="C2"/>
    <property type="match status" value="1"/>
</dbReference>
<dbReference type="Ensembl" id="ENSCCRT00020122328.1">
    <property type="protein sequence ID" value="ENSCCRP00020112062.1"/>
    <property type="gene ID" value="ENSCCRG00020043858.1"/>
</dbReference>
<evidence type="ECO:0000256" key="7">
    <source>
        <dbReference type="ARBA" id="ARBA00023018"/>
    </source>
</evidence>
<evidence type="ECO:0000256" key="11">
    <source>
        <dbReference type="ARBA" id="ARBA00034103"/>
    </source>
</evidence>
<evidence type="ECO:0000256" key="12">
    <source>
        <dbReference type="SAM" id="MobiDB-lite"/>
    </source>
</evidence>